<evidence type="ECO:0000256" key="1">
    <source>
        <dbReference type="SAM" id="MobiDB-lite"/>
    </source>
</evidence>
<gene>
    <name evidence="3" type="ORF">NSP04_03410</name>
</gene>
<protein>
    <recommendedName>
        <fullName evidence="5">Penicillin-binding protein activator LpoB</fullName>
    </recommendedName>
</protein>
<evidence type="ECO:0008006" key="5">
    <source>
        <dbReference type="Google" id="ProtNLM"/>
    </source>
</evidence>
<feature type="signal peptide" evidence="2">
    <location>
        <begin position="1"/>
        <end position="29"/>
    </location>
</feature>
<accession>A0ABT1XFP3</accession>
<comment type="caution">
    <text evidence="3">The sequence shown here is derived from an EMBL/GenBank/DDBJ whole genome shotgun (WGS) entry which is preliminary data.</text>
</comment>
<sequence length="280" mass="30908">MSNIHQRLVRLLRFTLLGIASLAGTTALAEVRIAVTDLSYEESVAHYFSETSYSFKGKSDFRDSSSARDTNTTSRESSNTSLSSSVDMAYSNKQGYRLIIQRGELRKFTGDIKGGLIKNGYRVVQGKPWTSTNTETLYDIIARIKKGFYPNTDYVLFGTVTAIDFRNDNNKIQGSNATNYSTNLELVAEFSLINVKTYEVKAGFSAIGEGSESKLLTGDGVTNFSPSIPRIMKQVSENLGADVSGQVYSQFSEGARPVIRGSNVDIQQNISVEEKVITYR</sequence>
<name>A0ABT1XFP3_9BURK</name>
<feature type="compositionally biased region" description="Low complexity" evidence="1">
    <location>
        <begin position="70"/>
        <end position="84"/>
    </location>
</feature>
<feature type="chain" id="PRO_5046113672" description="Penicillin-binding protein activator LpoB" evidence="2">
    <location>
        <begin position="30"/>
        <end position="280"/>
    </location>
</feature>
<feature type="region of interest" description="Disordered" evidence="1">
    <location>
        <begin position="56"/>
        <end position="84"/>
    </location>
</feature>
<evidence type="ECO:0000313" key="3">
    <source>
        <dbReference type="EMBL" id="MCR2745689.1"/>
    </source>
</evidence>
<dbReference type="RefSeq" id="WP_257510930.1">
    <property type="nucleotide sequence ID" value="NZ_JANKHG010000014.1"/>
</dbReference>
<dbReference type="Proteomes" id="UP001165267">
    <property type="component" value="Unassembled WGS sequence"/>
</dbReference>
<keyword evidence="4" id="KW-1185">Reference proteome</keyword>
<proteinExistence type="predicted"/>
<dbReference type="EMBL" id="JANKHG010000014">
    <property type="protein sequence ID" value="MCR2745689.1"/>
    <property type="molecule type" value="Genomic_DNA"/>
</dbReference>
<keyword evidence="2" id="KW-0732">Signal</keyword>
<evidence type="ECO:0000313" key="4">
    <source>
        <dbReference type="Proteomes" id="UP001165267"/>
    </source>
</evidence>
<feature type="compositionally biased region" description="Basic and acidic residues" evidence="1">
    <location>
        <begin position="57"/>
        <end position="66"/>
    </location>
</feature>
<organism evidence="3 4">
    <name type="scientific">Limnobacter parvus</name>
    <dbReference type="NCBI Taxonomy" id="2939690"/>
    <lineage>
        <taxon>Bacteria</taxon>
        <taxon>Pseudomonadati</taxon>
        <taxon>Pseudomonadota</taxon>
        <taxon>Betaproteobacteria</taxon>
        <taxon>Burkholderiales</taxon>
        <taxon>Burkholderiaceae</taxon>
        <taxon>Limnobacter</taxon>
    </lineage>
</organism>
<reference evidence="3" key="1">
    <citation type="submission" date="2022-07" db="EMBL/GenBank/DDBJ databases">
        <authorList>
            <person name="Xamxidin M."/>
        </authorList>
    </citation>
    <scope>NUCLEOTIDE SEQUENCE</scope>
    <source>
        <strain evidence="3">YS8-69</strain>
    </source>
</reference>
<evidence type="ECO:0000256" key="2">
    <source>
        <dbReference type="SAM" id="SignalP"/>
    </source>
</evidence>